<accession>A0A9D4A6A8</accession>
<sequence>MASNHRAYKILELSYDEDVEAIVYTHTNFEDLHVVELYVELHVNNPARKYEFDLNVGFEYCSDYGAASSYVGNTLNYLTQNVVTNIQPLVVGFQHNFGLPDVQGERLKEVDEFSD</sequence>
<organism evidence="1 2">
    <name type="scientific">Gossypium stocksii</name>
    <dbReference type="NCBI Taxonomy" id="47602"/>
    <lineage>
        <taxon>Eukaryota</taxon>
        <taxon>Viridiplantae</taxon>
        <taxon>Streptophyta</taxon>
        <taxon>Embryophyta</taxon>
        <taxon>Tracheophyta</taxon>
        <taxon>Spermatophyta</taxon>
        <taxon>Magnoliopsida</taxon>
        <taxon>eudicotyledons</taxon>
        <taxon>Gunneridae</taxon>
        <taxon>Pentapetalae</taxon>
        <taxon>rosids</taxon>
        <taxon>malvids</taxon>
        <taxon>Malvales</taxon>
        <taxon>Malvaceae</taxon>
        <taxon>Malvoideae</taxon>
        <taxon>Gossypium</taxon>
    </lineage>
</organism>
<evidence type="ECO:0000313" key="1">
    <source>
        <dbReference type="EMBL" id="KAH1091314.1"/>
    </source>
</evidence>
<comment type="caution">
    <text evidence="1">The sequence shown here is derived from an EMBL/GenBank/DDBJ whole genome shotgun (WGS) entry which is preliminary data.</text>
</comment>
<evidence type="ECO:0000313" key="2">
    <source>
        <dbReference type="Proteomes" id="UP000828251"/>
    </source>
</evidence>
<gene>
    <name evidence="1" type="ORF">J1N35_018571</name>
</gene>
<reference evidence="1 2" key="1">
    <citation type="journal article" date="2021" name="Plant Biotechnol. J.">
        <title>Multi-omics assisted identification of the key and species-specific regulatory components of drought-tolerant mechanisms in Gossypium stocksii.</title>
        <authorList>
            <person name="Yu D."/>
            <person name="Ke L."/>
            <person name="Zhang D."/>
            <person name="Wu Y."/>
            <person name="Sun Y."/>
            <person name="Mei J."/>
            <person name="Sun J."/>
            <person name="Sun Y."/>
        </authorList>
    </citation>
    <scope>NUCLEOTIDE SEQUENCE [LARGE SCALE GENOMIC DNA]</scope>
    <source>
        <strain evidence="2">cv. E1</strain>
        <tissue evidence="1">Leaf</tissue>
    </source>
</reference>
<dbReference type="EMBL" id="JAIQCV010000006">
    <property type="protein sequence ID" value="KAH1091314.1"/>
    <property type="molecule type" value="Genomic_DNA"/>
</dbReference>
<keyword evidence="2" id="KW-1185">Reference proteome</keyword>
<protein>
    <submittedName>
        <fullName evidence="1">Uncharacterized protein</fullName>
    </submittedName>
</protein>
<dbReference type="AlphaFoldDB" id="A0A9D4A6A8"/>
<name>A0A9D4A6A8_9ROSI</name>
<proteinExistence type="predicted"/>
<dbReference type="Proteomes" id="UP000828251">
    <property type="component" value="Unassembled WGS sequence"/>
</dbReference>